<evidence type="ECO:0000313" key="2">
    <source>
        <dbReference type="EMBL" id="MSR89919.1"/>
    </source>
</evidence>
<dbReference type="AlphaFoldDB" id="A0A7X2MVP7"/>
<proteinExistence type="predicted"/>
<name>A0A7X2MVP7_9CLOT</name>
<feature type="region of interest" description="Disordered" evidence="1">
    <location>
        <begin position="1"/>
        <end position="51"/>
    </location>
</feature>
<dbReference type="RefSeq" id="WP_154529803.1">
    <property type="nucleotide sequence ID" value="NZ_VULX01000001.1"/>
</dbReference>
<feature type="compositionally biased region" description="Low complexity" evidence="1">
    <location>
        <begin position="19"/>
        <end position="48"/>
    </location>
</feature>
<protein>
    <recommendedName>
        <fullName evidence="4">Ada DNA repair metal-binding domain-containing protein</fullName>
    </recommendedName>
</protein>
<evidence type="ECO:0000313" key="3">
    <source>
        <dbReference type="Proteomes" id="UP000460287"/>
    </source>
</evidence>
<keyword evidence="3" id="KW-1185">Reference proteome</keyword>
<dbReference type="Proteomes" id="UP000460287">
    <property type="component" value="Unassembled WGS sequence"/>
</dbReference>
<gene>
    <name evidence="2" type="ORF">FYJ33_00465</name>
</gene>
<dbReference type="EMBL" id="VULX01000001">
    <property type="protein sequence ID" value="MSR89919.1"/>
    <property type="molecule type" value="Genomic_DNA"/>
</dbReference>
<accession>A0A7X2MVP7</accession>
<comment type="caution">
    <text evidence="2">The sequence shown here is derived from an EMBL/GenBank/DDBJ whole genome shotgun (WGS) entry which is preliminary data.</text>
</comment>
<evidence type="ECO:0008006" key="4">
    <source>
        <dbReference type="Google" id="ProtNLM"/>
    </source>
</evidence>
<evidence type="ECO:0000256" key="1">
    <source>
        <dbReference type="SAM" id="MobiDB-lite"/>
    </source>
</evidence>
<organism evidence="2 3">
    <name type="scientific">Inconstantimicrobium porci</name>
    <dbReference type="NCBI Taxonomy" id="2652291"/>
    <lineage>
        <taxon>Bacteria</taxon>
        <taxon>Bacillati</taxon>
        <taxon>Bacillota</taxon>
        <taxon>Clostridia</taxon>
        <taxon>Eubacteriales</taxon>
        <taxon>Clostridiaceae</taxon>
        <taxon>Inconstantimicrobium</taxon>
    </lineage>
</organism>
<sequence>MRKLKRLKKNVLPQKAQEARIASESASRSASSSSGETSSSSRSVPKSSTVNTDNIGAKVYITATGKKYHSHANCGNSKTAYQVSLTEAESRGLSACKKCY</sequence>
<reference evidence="2 3" key="1">
    <citation type="submission" date="2019-08" db="EMBL/GenBank/DDBJ databases">
        <title>In-depth cultivation of the pig gut microbiome towards novel bacterial diversity and tailored functional studies.</title>
        <authorList>
            <person name="Wylensek D."/>
            <person name="Hitch T.C.A."/>
            <person name="Clavel T."/>
        </authorList>
    </citation>
    <scope>NUCLEOTIDE SEQUENCE [LARGE SCALE GENOMIC DNA]</scope>
    <source>
        <strain evidence="2 3">WCA-383-APC-5B</strain>
    </source>
</reference>